<dbReference type="EMBL" id="MU003553">
    <property type="protein sequence ID" value="KAF2463179.1"/>
    <property type="molecule type" value="Genomic_DNA"/>
</dbReference>
<name>A0ACB6Q8H3_9PLEO</name>
<proteinExistence type="predicted"/>
<gene>
    <name evidence="1" type="ORF">BDR25DRAFT_363085</name>
</gene>
<accession>A0ACB6Q8H3</accession>
<organism evidence="1 2">
    <name type="scientific">Lindgomyces ingoldianus</name>
    <dbReference type="NCBI Taxonomy" id="673940"/>
    <lineage>
        <taxon>Eukaryota</taxon>
        <taxon>Fungi</taxon>
        <taxon>Dikarya</taxon>
        <taxon>Ascomycota</taxon>
        <taxon>Pezizomycotina</taxon>
        <taxon>Dothideomycetes</taxon>
        <taxon>Pleosporomycetidae</taxon>
        <taxon>Pleosporales</taxon>
        <taxon>Lindgomycetaceae</taxon>
        <taxon>Lindgomyces</taxon>
    </lineage>
</organism>
<evidence type="ECO:0000313" key="2">
    <source>
        <dbReference type="Proteomes" id="UP000799755"/>
    </source>
</evidence>
<reference evidence="1" key="1">
    <citation type="journal article" date="2020" name="Stud. Mycol.">
        <title>101 Dothideomycetes genomes: a test case for predicting lifestyles and emergence of pathogens.</title>
        <authorList>
            <person name="Haridas S."/>
            <person name="Albert R."/>
            <person name="Binder M."/>
            <person name="Bloem J."/>
            <person name="Labutti K."/>
            <person name="Salamov A."/>
            <person name="Andreopoulos B."/>
            <person name="Baker S."/>
            <person name="Barry K."/>
            <person name="Bills G."/>
            <person name="Bluhm B."/>
            <person name="Cannon C."/>
            <person name="Castanera R."/>
            <person name="Culley D."/>
            <person name="Daum C."/>
            <person name="Ezra D."/>
            <person name="Gonzalez J."/>
            <person name="Henrissat B."/>
            <person name="Kuo A."/>
            <person name="Liang C."/>
            <person name="Lipzen A."/>
            <person name="Lutzoni F."/>
            <person name="Magnuson J."/>
            <person name="Mondo S."/>
            <person name="Nolan M."/>
            <person name="Ohm R."/>
            <person name="Pangilinan J."/>
            <person name="Park H.-J."/>
            <person name="Ramirez L."/>
            <person name="Alfaro M."/>
            <person name="Sun H."/>
            <person name="Tritt A."/>
            <person name="Yoshinaga Y."/>
            <person name="Zwiers L.-H."/>
            <person name="Turgeon B."/>
            <person name="Goodwin S."/>
            <person name="Spatafora J."/>
            <person name="Crous P."/>
            <person name="Grigoriev I."/>
        </authorList>
    </citation>
    <scope>NUCLEOTIDE SEQUENCE</scope>
    <source>
        <strain evidence="1">ATCC 200398</strain>
    </source>
</reference>
<keyword evidence="2" id="KW-1185">Reference proteome</keyword>
<comment type="caution">
    <text evidence="1">The sequence shown here is derived from an EMBL/GenBank/DDBJ whole genome shotgun (WGS) entry which is preliminary data.</text>
</comment>
<protein>
    <submittedName>
        <fullName evidence="1">Uncharacterized protein</fullName>
    </submittedName>
</protein>
<dbReference type="Proteomes" id="UP000799755">
    <property type="component" value="Unassembled WGS sequence"/>
</dbReference>
<sequence length="304" mass="33798">MVRWTDGNVWDRGKPFFQNHQSYIIRRHICLPTPFRGDTPSAFYLVPSNTKYPQNPTECFLPRSPEKRATPPARGVESEKYAVMAKNQDVDAANVTAKIVGISWAGSSGDVHNSTTWYDSVMIEKWSVALLADCDVGKVLATSTSILKEETDGGHEVCGHEQEIPFFPYPSPTPYYIPGMEPVSETCNSLNDSDIWTSEIYSTPVVTDDCLDPELFKSPPTMNSTHTGLNPAAYRNINTQGHEALSAYGQVQNRFDTAISNISSAAPLARIISPSQSHLHRLTIDNIALYLIPQTQRIQRLLLP</sequence>
<evidence type="ECO:0000313" key="1">
    <source>
        <dbReference type="EMBL" id="KAF2463179.1"/>
    </source>
</evidence>